<dbReference type="PROSITE" id="PS51186">
    <property type="entry name" value="GNAT"/>
    <property type="match status" value="1"/>
</dbReference>
<reference evidence="2 3" key="1">
    <citation type="journal article" date="2016" name="Sci. Rep.">
        <title>Metabolic traits of an uncultured archaeal lineage -MSBL1- from brine pools of the Red Sea.</title>
        <authorList>
            <person name="Mwirichia R."/>
            <person name="Alam I."/>
            <person name="Rashid M."/>
            <person name="Vinu M."/>
            <person name="Ba-Alawi W."/>
            <person name="Anthony Kamau A."/>
            <person name="Kamanda Ngugi D."/>
            <person name="Goker M."/>
            <person name="Klenk H.P."/>
            <person name="Bajic V."/>
            <person name="Stingl U."/>
        </authorList>
    </citation>
    <scope>NUCLEOTIDE SEQUENCE [LARGE SCALE GENOMIC DNA]</scope>
    <source>
        <strain evidence="2">SCGC-AAA259E19</strain>
    </source>
</reference>
<name>A0A133UES4_9EURY</name>
<evidence type="ECO:0000259" key="1">
    <source>
        <dbReference type="PROSITE" id="PS51186"/>
    </source>
</evidence>
<evidence type="ECO:0000313" key="2">
    <source>
        <dbReference type="EMBL" id="KXA92701.1"/>
    </source>
</evidence>
<dbReference type="Gene3D" id="3.40.630.30">
    <property type="match status" value="1"/>
</dbReference>
<dbReference type="PANTHER" id="PTHR37817:SF1">
    <property type="entry name" value="N-ACETYLTRANSFERASE EIS"/>
    <property type="match status" value="1"/>
</dbReference>
<proteinExistence type="predicted"/>
<organism evidence="2 3">
    <name type="scientific">candidate division MSBL1 archaeon SCGC-AAA259E19</name>
    <dbReference type="NCBI Taxonomy" id="1698264"/>
    <lineage>
        <taxon>Archaea</taxon>
        <taxon>Methanobacteriati</taxon>
        <taxon>Methanobacteriota</taxon>
        <taxon>candidate division MSBL1</taxon>
    </lineage>
</organism>
<dbReference type="GO" id="GO:0030649">
    <property type="term" value="P:aminoglycoside antibiotic catabolic process"/>
    <property type="evidence" value="ECO:0007669"/>
    <property type="project" value="TreeGrafter"/>
</dbReference>
<dbReference type="Pfam" id="PF13527">
    <property type="entry name" value="Acetyltransf_9"/>
    <property type="match status" value="1"/>
</dbReference>
<comment type="caution">
    <text evidence="2">The sequence shown here is derived from an EMBL/GenBank/DDBJ whole genome shotgun (WGS) entry which is preliminary data.</text>
</comment>
<dbReference type="Proteomes" id="UP000070284">
    <property type="component" value="Unassembled WGS sequence"/>
</dbReference>
<dbReference type="EMBL" id="LHXO01000142">
    <property type="protein sequence ID" value="KXA92701.1"/>
    <property type="molecule type" value="Genomic_DNA"/>
</dbReference>
<sequence>MEIVKLGEIEDWQMTELTLACFDHTFSAERARKEAETDPRLPDWGGMLYAKEKGRVLGSAGMIYPRAKTKDGIERIGGIHNVCSRPSEARKGTAKKLLKELHQKMRNNGIRYSILHASRKLVAHNLYRELGYKDLYRVPMAYRKTNGKKSNIALKKEKDPQFVKSLYEKSVEGLYGLIVREDCFWNLANVRGFPENDNLRIAYEGDERIGYALFETSRKHSLVEEISAKERTDIPRILEAIENESSSEYIAINRANPNYRDILEECGFRYYDDRWERMMIKNLKGPTEDAIEAFNSGERVHTGPYEHY</sequence>
<dbReference type="GO" id="GO:0034069">
    <property type="term" value="F:aminoglycoside N-acetyltransferase activity"/>
    <property type="evidence" value="ECO:0007669"/>
    <property type="project" value="TreeGrafter"/>
</dbReference>
<accession>A0A133UES4</accession>
<dbReference type="InterPro" id="IPR016181">
    <property type="entry name" value="Acyl_CoA_acyltransferase"/>
</dbReference>
<evidence type="ECO:0000313" key="3">
    <source>
        <dbReference type="Proteomes" id="UP000070284"/>
    </source>
</evidence>
<dbReference type="PANTHER" id="PTHR37817">
    <property type="entry name" value="N-ACETYLTRANSFERASE EIS"/>
    <property type="match status" value="1"/>
</dbReference>
<dbReference type="CDD" id="cd04301">
    <property type="entry name" value="NAT_SF"/>
    <property type="match status" value="1"/>
</dbReference>
<gene>
    <name evidence="2" type="ORF">AKJ65_07180</name>
</gene>
<protein>
    <recommendedName>
        <fullName evidence="1">N-acetyltransferase domain-containing protein</fullName>
    </recommendedName>
</protein>
<dbReference type="SUPFAM" id="SSF55729">
    <property type="entry name" value="Acyl-CoA N-acyltransferases (Nat)"/>
    <property type="match status" value="1"/>
</dbReference>
<dbReference type="InterPro" id="IPR051554">
    <property type="entry name" value="Acetyltransferase_Eis"/>
</dbReference>
<dbReference type="InterPro" id="IPR000182">
    <property type="entry name" value="GNAT_dom"/>
</dbReference>
<keyword evidence="3" id="KW-1185">Reference proteome</keyword>
<dbReference type="AlphaFoldDB" id="A0A133UES4"/>
<feature type="domain" description="N-acetyltransferase" evidence="1">
    <location>
        <begin position="1"/>
        <end position="159"/>
    </location>
</feature>